<keyword evidence="4" id="KW-1185">Reference proteome</keyword>
<dbReference type="Proteomes" id="UP001186944">
    <property type="component" value="Unassembled WGS sequence"/>
</dbReference>
<gene>
    <name evidence="3" type="ORF">FSP39_007414</name>
</gene>
<feature type="region of interest" description="Disordered" evidence="2">
    <location>
        <begin position="281"/>
        <end position="315"/>
    </location>
</feature>
<dbReference type="AlphaFoldDB" id="A0AA88YHY3"/>
<evidence type="ECO:0000256" key="1">
    <source>
        <dbReference type="SAM" id="Coils"/>
    </source>
</evidence>
<dbReference type="Gene3D" id="1.10.287.1490">
    <property type="match status" value="1"/>
</dbReference>
<keyword evidence="1" id="KW-0175">Coiled coil</keyword>
<dbReference type="EMBL" id="VSWD01000003">
    <property type="protein sequence ID" value="KAK3105868.1"/>
    <property type="molecule type" value="Genomic_DNA"/>
</dbReference>
<comment type="caution">
    <text evidence="3">The sequence shown here is derived from an EMBL/GenBank/DDBJ whole genome shotgun (WGS) entry which is preliminary data.</text>
</comment>
<name>A0AA88YHY3_PINIB</name>
<evidence type="ECO:0000313" key="4">
    <source>
        <dbReference type="Proteomes" id="UP001186944"/>
    </source>
</evidence>
<reference evidence="3" key="1">
    <citation type="submission" date="2019-08" db="EMBL/GenBank/DDBJ databases">
        <title>The improved chromosome-level genome for the pearl oyster Pinctada fucata martensii using PacBio sequencing and Hi-C.</title>
        <authorList>
            <person name="Zheng Z."/>
        </authorList>
    </citation>
    <scope>NUCLEOTIDE SEQUENCE</scope>
    <source>
        <strain evidence="3">ZZ-2019</strain>
        <tissue evidence="3">Adductor muscle</tissue>
    </source>
</reference>
<feature type="coiled-coil region" evidence="1">
    <location>
        <begin position="10"/>
        <end position="103"/>
    </location>
</feature>
<accession>A0AA88YHY3</accession>
<organism evidence="3 4">
    <name type="scientific">Pinctada imbricata</name>
    <name type="common">Atlantic pearl-oyster</name>
    <name type="synonym">Pinctada martensii</name>
    <dbReference type="NCBI Taxonomy" id="66713"/>
    <lineage>
        <taxon>Eukaryota</taxon>
        <taxon>Metazoa</taxon>
        <taxon>Spiralia</taxon>
        <taxon>Lophotrochozoa</taxon>
        <taxon>Mollusca</taxon>
        <taxon>Bivalvia</taxon>
        <taxon>Autobranchia</taxon>
        <taxon>Pteriomorphia</taxon>
        <taxon>Pterioida</taxon>
        <taxon>Pterioidea</taxon>
        <taxon>Pteriidae</taxon>
        <taxon>Pinctada</taxon>
    </lineage>
</organism>
<evidence type="ECO:0000256" key="2">
    <source>
        <dbReference type="SAM" id="MobiDB-lite"/>
    </source>
</evidence>
<proteinExistence type="predicted"/>
<evidence type="ECO:0000313" key="3">
    <source>
        <dbReference type="EMBL" id="KAK3105868.1"/>
    </source>
</evidence>
<dbReference type="SUPFAM" id="SSF57997">
    <property type="entry name" value="Tropomyosin"/>
    <property type="match status" value="1"/>
</dbReference>
<sequence>MQRLSKLDKIDTIEQKLTDMNLQMSRFEGRIQEIEQKTKQNSEKLDSVKVKVEEIENKNTDLDACMNQMKRYENTITLLQRQMDTMRRDKREIEARVTDLQCRSMKMNLIFNGLGAEIRNEDSEGLLRDFLYHQLGIDANIQFGNVHRFGRFHRGGCRPIVARFLYQRDLQLVLDNAYKLRNTPYSIRPQFPQDVERRRKSLYPVMRDFRNRGDRVRLVRDKLFINGHLYAPDDDDDDASVDEEYMDARGVDADHINAPIDTRGATDHYVDAPLDLRSSANANITLPNGDISAASSGSANERMDSQTAPPPPNVG</sequence>
<protein>
    <submittedName>
        <fullName evidence="3">Uncharacterized protein</fullName>
    </submittedName>
</protein>